<evidence type="ECO:0000256" key="1">
    <source>
        <dbReference type="SAM" id="MobiDB-lite"/>
    </source>
</evidence>
<accession>A0ABT6S694</accession>
<dbReference type="EMBL" id="JASCIQ010000005">
    <property type="protein sequence ID" value="MDI3403434.1"/>
    <property type="molecule type" value="Genomic_DNA"/>
</dbReference>
<reference evidence="3 4" key="1">
    <citation type="submission" date="2023-05" db="EMBL/GenBank/DDBJ databases">
        <title>Draft genome sequence of Streptomyces sp. B-S-A6 isolated from a cave soil in Thailand.</title>
        <authorList>
            <person name="Chamroensaksri N."/>
            <person name="Muangham S."/>
        </authorList>
    </citation>
    <scope>NUCLEOTIDE SEQUENCE [LARGE SCALE GENOMIC DNA]</scope>
    <source>
        <strain evidence="3 4">B-S-A6</strain>
    </source>
</reference>
<evidence type="ECO:0000313" key="4">
    <source>
        <dbReference type="Proteomes" id="UP001223978"/>
    </source>
</evidence>
<name>A0ABT6S694_9ACTN</name>
<organism evidence="3 4">
    <name type="scientific">Streptomyces cavernicola</name>
    <dbReference type="NCBI Taxonomy" id="3043613"/>
    <lineage>
        <taxon>Bacteria</taxon>
        <taxon>Bacillati</taxon>
        <taxon>Actinomycetota</taxon>
        <taxon>Actinomycetes</taxon>
        <taxon>Kitasatosporales</taxon>
        <taxon>Streptomycetaceae</taxon>
        <taxon>Streptomyces</taxon>
    </lineage>
</organism>
<dbReference type="Proteomes" id="UP001223978">
    <property type="component" value="Unassembled WGS sequence"/>
</dbReference>
<keyword evidence="2" id="KW-0812">Transmembrane</keyword>
<dbReference type="RefSeq" id="WP_282541389.1">
    <property type="nucleotide sequence ID" value="NZ_JASCIQ010000005.1"/>
</dbReference>
<evidence type="ECO:0000313" key="3">
    <source>
        <dbReference type="EMBL" id="MDI3403434.1"/>
    </source>
</evidence>
<evidence type="ECO:0008006" key="5">
    <source>
        <dbReference type="Google" id="ProtNLM"/>
    </source>
</evidence>
<keyword evidence="2" id="KW-0472">Membrane</keyword>
<protein>
    <recommendedName>
        <fullName evidence="5">DUF2637 domain-containing protein</fullName>
    </recommendedName>
</protein>
<proteinExistence type="predicted"/>
<sequence length="133" mass="13838">MARRDRGRVQRGAAGASLLTFLPIPLVLPESKWFMVGIAAGLFPLLLPFLLFGAAMLRGCLLAGGLDKSESRRDVLAVPGTLFAGAAVLTLIAGEARREQAATAALPGPAQPGGGEGPETDWSHKGPIGARRR</sequence>
<evidence type="ECO:0000256" key="2">
    <source>
        <dbReference type="SAM" id="Phobius"/>
    </source>
</evidence>
<keyword evidence="4" id="KW-1185">Reference proteome</keyword>
<feature type="transmembrane region" description="Helical" evidence="2">
    <location>
        <begin position="34"/>
        <end position="54"/>
    </location>
</feature>
<comment type="caution">
    <text evidence="3">The sequence shown here is derived from an EMBL/GenBank/DDBJ whole genome shotgun (WGS) entry which is preliminary data.</text>
</comment>
<feature type="transmembrane region" description="Helical" evidence="2">
    <location>
        <begin position="75"/>
        <end position="94"/>
    </location>
</feature>
<keyword evidence="2" id="KW-1133">Transmembrane helix</keyword>
<feature type="region of interest" description="Disordered" evidence="1">
    <location>
        <begin position="100"/>
        <end position="133"/>
    </location>
</feature>
<gene>
    <name evidence="3" type="ORF">QIS96_06285</name>
</gene>
<feature type="transmembrane region" description="Helical" evidence="2">
    <location>
        <begin position="12"/>
        <end position="28"/>
    </location>
</feature>